<organism evidence="2 3">
    <name type="scientific">Toxocara canis</name>
    <name type="common">Canine roundworm</name>
    <dbReference type="NCBI Taxonomy" id="6265"/>
    <lineage>
        <taxon>Eukaryota</taxon>
        <taxon>Metazoa</taxon>
        <taxon>Ecdysozoa</taxon>
        <taxon>Nematoda</taxon>
        <taxon>Chromadorea</taxon>
        <taxon>Rhabditida</taxon>
        <taxon>Spirurina</taxon>
        <taxon>Ascaridomorpha</taxon>
        <taxon>Ascaridoidea</taxon>
        <taxon>Toxocaridae</taxon>
        <taxon>Toxocara</taxon>
    </lineage>
</organism>
<reference evidence="3" key="1">
    <citation type="submission" date="2016-06" db="UniProtKB">
        <authorList>
            <consortium name="WormBaseParasite"/>
        </authorList>
    </citation>
    <scope>IDENTIFICATION</scope>
</reference>
<dbReference type="Proteomes" id="UP000050794">
    <property type="component" value="Unassembled WGS sequence"/>
</dbReference>
<protein>
    <submittedName>
        <fullName evidence="1 3">Uncharacterized protein</fullName>
    </submittedName>
</protein>
<sequence>MPGHRNNCTINRYKSIAIDRPPQRLCHRHIVKKGSVSEASPHVHNPLSARGAIIGVKEVFMSLVTQLSSHLRS</sequence>
<name>A0A183VDN6_TOXCA</name>
<keyword evidence="2" id="KW-1185">Reference proteome</keyword>
<dbReference type="AlphaFoldDB" id="A0A183VDN6"/>
<evidence type="ECO:0000313" key="3">
    <source>
        <dbReference type="WBParaSite" id="TCNE_0001886001-mRNA-1"/>
    </source>
</evidence>
<dbReference type="WBParaSite" id="TCNE_0001886001-mRNA-1">
    <property type="protein sequence ID" value="TCNE_0001886001-mRNA-1"/>
    <property type="gene ID" value="TCNE_0001886001"/>
</dbReference>
<gene>
    <name evidence="1" type="ORF">TCNE_LOCUS18856</name>
</gene>
<dbReference type="EMBL" id="UYWY01026045">
    <property type="protein sequence ID" value="VDM50177.1"/>
    <property type="molecule type" value="Genomic_DNA"/>
</dbReference>
<proteinExistence type="predicted"/>
<reference evidence="1 2" key="2">
    <citation type="submission" date="2018-11" db="EMBL/GenBank/DDBJ databases">
        <authorList>
            <consortium name="Pathogen Informatics"/>
        </authorList>
    </citation>
    <scope>NUCLEOTIDE SEQUENCE [LARGE SCALE GENOMIC DNA]</scope>
</reference>
<evidence type="ECO:0000313" key="2">
    <source>
        <dbReference type="Proteomes" id="UP000050794"/>
    </source>
</evidence>
<evidence type="ECO:0000313" key="1">
    <source>
        <dbReference type="EMBL" id="VDM50177.1"/>
    </source>
</evidence>
<accession>A0A183VDN6</accession>